<organism evidence="1 2">
    <name type="scientific">Thermus thermophilus</name>
    <dbReference type="NCBI Taxonomy" id="274"/>
    <lineage>
        <taxon>Bacteria</taxon>
        <taxon>Thermotogati</taxon>
        <taxon>Deinococcota</taxon>
        <taxon>Deinococci</taxon>
        <taxon>Thermales</taxon>
        <taxon>Thermaceae</taxon>
        <taxon>Thermus</taxon>
    </lineage>
</organism>
<reference evidence="2" key="1">
    <citation type="submission" date="2021-01" db="EMBL/GenBank/DDBJ databases">
        <title>Complete Genome Sequence of Thermus thermophilus Strain HB5018, Isolated from Mine Onsen Hot Spring.</title>
        <authorList>
            <person name="Miyazaki K."/>
            <person name="Moriya T."/>
            <person name="Nemoto N."/>
            <person name="Oshima T."/>
            <person name="Yura K."/>
            <person name="Bessho Y."/>
        </authorList>
    </citation>
    <scope>NUCLEOTIDE SEQUENCE [LARGE SCALE GENOMIC DNA]</scope>
    <source>
        <strain evidence="2">HB5018</strain>
    </source>
</reference>
<dbReference type="AlphaFoldDB" id="A0A7R7TD77"/>
<gene>
    <name evidence="1" type="ORF">TthHB5018_08130</name>
</gene>
<dbReference type="EMBL" id="AP024270">
    <property type="protein sequence ID" value="BCP65879.1"/>
    <property type="molecule type" value="Genomic_DNA"/>
</dbReference>
<dbReference type="InterPro" id="IPR008969">
    <property type="entry name" value="CarboxyPept-like_regulatory"/>
</dbReference>
<protein>
    <recommendedName>
        <fullName evidence="3">SD-repeat containing protein B domain-containing protein</fullName>
    </recommendedName>
</protein>
<dbReference type="Gene3D" id="2.60.40.10">
    <property type="entry name" value="Immunoglobulins"/>
    <property type="match status" value="2"/>
</dbReference>
<dbReference type="SUPFAM" id="SSF49464">
    <property type="entry name" value="Carboxypeptidase regulatory domain-like"/>
    <property type="match status" value="1"/>
</dbReference>
<proteinExistence type="predicted"/>
<dbReference type="RefSeq" id="WP_201351303.1">
    <property type="nucleotide sequence ID" value="NZ_AP024270.1"/>
</dbReference>
<sequence length="954" mass="103089">MRGSWAFLLWTVALAWALEAPDALEVRRGGFLSIPVRGEGTLTAEAPEVFLPLTGEVEEEGLLNFLVRPEARAGEYVVRVRDARTSREVRVRVLPEAGLSLKVPPGGTGVEGESLTYTLFLQNTGNAPDRVRLEVRTLLPYRLGSALVDLEPGETKEIVLELRLTGRNRDTTTVLAYSGLDPSVRAYGVIETIILPFAGAESLGRHALRYRFGLRLAYGGGSLGYAVALGLSGGLSDYVGLASGLEWGQEGVKGEAFLRGEDFALGFRGYGDYLRLEGEWGPLQAYYAFGAVAPTFGALYQEGSIRLGLALSGLSQRLDLGYTVREGGLALTPYLALRRRTSPGEVRAGGGLEAKLEDRVFSLSGRLEYLGEPVFRLGGATRSQAPWGLKGEVAYQGGLWQGSLEGRATLTEEVGANLTVRAGQGVGGRFGLTFRPLPLPLSLQAGLGYQGGVTADGGFRVRLDGLEVGGGLAYQPQGTSATLYVAYRERDFGVRGGLSLTPTGRTLVLAGEGRLEDLEGSLRLGYDLERRLPEAQGAFLYRLPHGLGLGLSGKYRPGEFSWQALGVVELKGGFNTPEEVVQAFGGRATGYVEGVVFHDRNRDGVRNLDEPPLPGARVRVGAQEVHSDTQGRYRLELYPGTYRLEVGGLEASLALRRQVEVRVERGKAVPLDLPVESVAGLQGQAYLDENRNGQRDEDEPLLPYARVLLRGPEARTALADGRGNFTVGGLLPGRYTLSLDPKSMDRFQEPGEPVVLDLVPGPLPQVYLAARPVVREVVKTLTEESLSVVFEPLPSVLPPGAELPLRVKVQGKPERVVAEFGGKTYPLELLEEGLYGAYLPVEGKGGVEIRVKAFRGEEVAEASAFLPIRPGPLATLSATPALLDPGEEVRLEARLLRRASRVEVRLGPLVVPLERADDLTYWGSLLAPRTPGIYQLELYLDGTLTHTARIRVRE</sequence>
<evidence type="ECO:0000313" key="1">
    <source>
        <dbReference type="EMBL" id="BCP65879.1"/>
    </source>
</evidence>
<evidence type="ECO:0000313" key="2">
    <source>
        <dbReference type="Proteomes" id="UP000596099"/>
    </source>
</evidence>
<dbReference type="SUPFAM" id="SSF117074">
    <property type="entry name" value="Hypothetical protein PA1324"/>
    <property type="match status" value="1"/>
</dbReference>
<dbReference type="InterPro" id="IPR013783">
    <property type="entry name" value="Ig-like_fold"/>
</dbReference>
<dbReference type="Proteomes" id="UP000596099">
    <property type="component" value="Chromosome"/>
</dbReference>
<accession>A0A7R7TD77</accession>
<name>A0A7R7TD77_THETH</name>
<evidence type="ECO:0008006" key="3">
    <source>
        <dbReference type="Google" id="ProtNLM"/>
    </source>
</evidence>